<gene>
    <name evidence="1" type="primary">CHT2_3</name>
    <name evidence="1" type="ORF">N8T08_008269</name>
</gene>
<evidence type="ECO:0000313" key="2">
    <source>
        <dbReference type="Proteomes" id="UP001177260"/>
    </source>
</evidence>
<keyword evidence="1" id="KW-0378">Hydrolase</keyword>
<reference evidence="1 2" key="1">
    <citation type="journal article" date="2023" name="ACS Omega">
        <title>Identification of the Neoaspergillic Acid Biosynthesis Gene Cluster by Establishing an In Vitro CRISPR-Ribonucleoprotein Genetic System in Aspergillus melleus.</title>
        <authorList>
            <person name="Yuan B."/>
            <person name="Grau M.F."/>
            <person name="Murata R.M."/>
            <person name="Torok T."/>
            <person name="Venkateswaran K."/>
            <person name="Stajich J.E."/>
            <person name="Wang C.C.C."/>
        </authorList>
    </citation>
    <scope>NUCLEOTIDE SEQUENCE [LARGE SCALE GENOMIC DNA]</scope>
    <source>
        <strain evidence="1 2">IMV 1140</strain>
    </source>
</reference>
<dbReference type="Proteomes" id="UP001177260">
    <property type="component" value="Unassembled WGS sequence"/>
</dbReference>
<dbReference type="EC" id="3.2.1.14" evidence="1"/>
<accession>A0ACC3AVS7</accession>
<name>A0ACC3AVS7_9EURO</name>
<dbReference type="EMBL" id="JAOPJF010000056">
    <property type="protein sequence ID" value="KAK1141946.1"/>
    <property type="molecule type" value="Genomic_DNA"/>
</dbReference>
<protein>
    <submittedName>
        <fullName evidence="1">Chitinase 2</fullName>
        <ecNumber evidence="1">3.2.1.14</ecNumber>
    </submittedName>
</protein>
<keyword evidence="2" id="KW-1185">Reference proteome</keyword>
<sequence length="708" mass="72614">MILSETDAPLFTDFLWGAFGPIDDAWVAMNGPRPFGDVVVDGFDFDIEHNGGFGYAIMIDRFREHFGLNPDRTFYISGAPQCSIPDQQLGLAIAASVFDFVWVQFYNTAGCSARDFFNVAGSGNGGFNYDAWVNVIENGGNRAAKLYIGLPASESAANPGYYLTPEEVDVLVAQYMGRYPDTFGGIMLWEATASERNQINGAAYAEHMKNILVQRDPAHPTPTAVPSSTISVTSSTPISSGTTSTPVTVSPTSSSIATTSPSHTRRPSSHPSPSATTKVTSTLTHSKSPVTSGRPSPSTSPVTSQTRSTPVIRTSTASTITSHSSSSVPSRTPTSRHPSPSTSAIASSTRVSSGSHISSGRPSSSTWASQVSSTISHTSEATTLSPSGNHPSSSGQSYTIPSQRATASSSNETGKPTGSSTGTASSHGSGTITMPPGVTNGPQTTTAPANPNGSSSEGVTVTTVIITSYTSICPTGFTTITTTYTTTYCPGTIPATATGTNPPPGSAAQTTAPSPPEGWMTTVAVCTQCAATPTTVTLTLPVTATVTNRPSALESQTTAPAAAAAAPPAGWTTTVTVCTRCGPSPTTLTLTVPVSAVTETVPGSGPSVGTGPEGGAGTPSNPGTTYTHYLRPVPTQPPILRTGIAHPRPSSSTLFVRPSPSESRVPVAPSTTAEHPAPVFTGAAPRQARLSHAAGALLAVALPVLMMM</sequence>
<evidence type="ECO:0000313" key="1">
    <source>
        <dbReference type="EMBL" id="KAK1141946.1"/>
    </source>
</evidence>
<proteinExistence type="predicted"/>
<keyword evidence="1" id="KW-0326">Glycosidase</keyword>
<comment type="caution">
    <text evidence="1">The sequence shown here is derived from an EMBL/GenBank/DDBJ whole genome shotgun (WGS) entry which is preliminary data.</text>
</comment>
<organism evidence="1 2">
    <name type="scientific">Aspergillus melleus</name>
    <dbReference type="NCBI Taxonomy" id="138277"/>
    <lineage>
        <taxon>Eukaryota</taxon>
        <taxon>Fungi</taxon>
        <taxon>Dikarya</taxon>
        <taxon>Ascomycota</taxon>
        <taxon>Pezizomycotina</taxon>
        <taxon>Eurotiomycetes</taxon>
        <taxon>Eurotiomycetidae</taxon>
        <taxon>Eurotiales</taxon>
        <taxon>Aspergillaceae</taxon>
        <taxon>Aspergillus</taxon>
        <taxon>Aspergillus subgen. Circumdati</taxon>
    </lineage>
</organism>